<dbReference type="PIRSF" id="PIRSF004983">
    <property type="entry name" value="MenD"/>
    <property type="match status" value="1"/>
</dbReference>
<feature type="domain" description="Menaquinone biosynthesis protein MenD middle" evidence="9">
    <location>
        <begin position="211"/>
        <end position="386"/>
    </location>
</feature>
<comment type="pathway">
    <text evidence="6">Quinol/quinone metabolism; 1,4-dihydroxy-2-naphthoate biosynthesis; 1,4-dihydroxy-2-naphthoate from chorismate: step 2/7.</text>
</comment>
<evidence type="ECO:0000259" key="8">
    <source>
        <dbReference type="Pfam" id="PF02776"/>
    </source>
</evidence>
<evidence type="ECO:0000256" key="4">
    <source>
        <dbReference type="ARBA" id="ARBA00023052"/>
    </source>
</evidence>
<dbReference type="InterPro" id="IPR032264">
    <property type="entry name" value="MenD_middle"/>
</dbReference>
<keyword evidence="6" id="KW-0474">Menaquinone biosynthesis</keyword>
<evidence type="ECO:0000313" key="11">
    <source>
        <dbReference type="Proteomes" id="UP000215747"/>
    </source>
</evidence>
<feature type="domain" description="Thiamine pyrophosphate enzyme TPP-binding" evidence="7">
    <location>
        <begin position="423"/>
        <end position="519"/>
    </location>
</feature>
<evidence type="ECO:0000259" key="7">
    <source>
        <dbReference type="Pfam" id="PF02775"/>
    </source>
</evidence>
<keyword evidence="2 6" id="KW-0479">Metal-binding</keyword>
<dbReference type="PANTHER" id="PTHR42916">
    <property type="entry name" value="2-SUCCINYL-5-ENOLPYRUVYL-6-HYDROXY-3-CYCLOHEXENE-1-CARBOXYLATE SYNTHASE"/>
    <property type="match status" value="1"/>
</dbReference>
<reference evidence="10 11" key="2">
    <citation type="submission" date="2017-09" db="EMBL/GenBank/DDBJ databases">
        <title>Tripartite evolution among Lactobacillus johnsonii, Lactobacillus taiwanensis, Lactobacillus reuteri and their rodent host.</title>
        <authorList>
            <person name="Wang T."/>
            <person name="Knowles S."/>
            <person name="Cheng C."/>
        </authorList>
    </citation>
    <scope>NUCLEOTIDE SEQUENCE [LARGE SCALE GENOMIC DNA]</scope>
    <source>
        <strain evidence="10 11">114h</strain>
    </source>
</reference>
<dbReference type="InterPro" id="IPR029061">
    <property type="entry name" value="THDP-binding"/>
</dbReference>
<dbReference type="Pfam" id="PF02775">
    <property type="entry name" value="TPP_enzyme_C"/>
    <property type="match status" value="1"/>
</dbReference>
<gene>
    <name evidence="6" type="primary">menD</name>
    <name evidence="10" type="ORF">CBF96_07820</name>
</gene>
<dbReference type="CDD" id="cd02009">
    <property type="entry name" value="TPP_SHCHC_synthase"/>
    <property type="match status" value="1"/>
</dbReference>
<dbReference type="InterPro" id="IPR012001">
    <property type="entry name" value="Thiamin_PyroP_enz_TPP-bd_dom"/>
</dbReference>
<comment type="function">
    <text evidence="6">Catalyzes the thiamine diphosphate-dependent decarboxylation of 2-oxoglutarate and the subsequent addition of the resulting succinic semialdehyde-thiamine pyrophosphate anion to isochorismate to yield 2-succinyl-5-enolpyruvyl-6-hydroxy-3-cyclohexene-1-carboxylate (SEPHCHC).</text>
</comment>
<comment type="subunit">
    <text evidence="6">Homodimer.</text>
</comment>
<dbReference type="GO" id="GO:0009234">
    <property type="term" value="P:menaquinone biosynthetic process"/>
    <property type="evidence" value="ECO:0007669"/>
    <property type="project" value="UniProtKB-UniRule"/>
</dbReference>
<comment type="cofactor">
    <cofactor evidence="6">
        <name>thiamine diphosphate</name>
        <dbReference type="ChEBI" id="CHEBI:58937"/>
    </cofactor>
    <text evidence="6">Binds 1 thiamine pyrophosphate per subunit.</text>
</comment>
<dbReference type="NCBIfam" id="TIGR00173">
    <property type="entry name" value="menD"/>
    <property type="match status" value="1"/>
</dbReference>
<dbReference type="Proteomes" id="UP000215747">
    <property type="component" value="Unassembled WGS sequence"/>
</dbReference>
<dbReference type="Gene3D" id="3.40.50.970">
    <property type="match status" value="2"/>
</dbReference>
<protein>
    <recommendedName>
        <fullName evidence="6">2-succinyl-5-enolpyruvyl-6-hydroxy-3-cyclohexene-1-carboxylate synthase</fullName>
        <shortName evidence="6">SEPHCHC synthase</shortName>
        <ecNumber evidence="6">2.2.1.9</ecNumber>
    </recommendedName>
    <alternativeName>
        <fullName evidence="6">Menaquinone biosynthesis protein MenD</fullName>
    </alternativeName>
</protein>
<comment type="similarity">
    <text evidence="6">Belongs to the TPP enzyme family. MenD subfamily.</text>
</comment>
<dbReference type="Pfam" id="PF02776">
    <property type="entry name" value="TPP_enzyme_N"/>
    <property type="match status" value="1"/>
</dbReference>
<evidence type="ECO:0000259" key="9">
    <source>
        <dbReference type="Pfam" id="PF16582"/>
    </source>
</evidence>
<keyword evidence="3 6" id="KW-0460">Magnesium</keyword>
<evidence type="ECO:0000313" key="10">
    <source>
        <dbReference type="EMBL" id="OYS68303.1"/>
    </source>
</evidence>
<dbReference type="UniPathway" id="UPA01057">
    <property type="reaction ID" value="UER00164"/>
</dbReference>
<dbReference type="UniPathway" id="UPA00079"/>
<comment type="pathway">
    <text evidence="6">Quinol/quinone metabolism; menaquinone biosynthesis.</text>
</comment>
<dbReference type="GO" id="GO:0070204">
    <property type="term" value="F:2-succinyl-5-enolpyruvyl-6-hydroxy-3-cyclohexene-1-carboxylic-acid synthase activity"/>
    <property type="evidence" value="ECO:0007669"/>
    <property type="project" value="UniProtKB-UniRule"/>
</dbReference>
<dbReference type="InterPro" id="IPR011766">
    <property type="entry name" value="TPP_enzyme_TPP-bd"/>
</dbReference>
<dbReference type="HAMAP" id="MF_01659">
    <property type="entry name" value="MenD"/>
    <property type="match status" value="1"/>
</dbReference>
<dbReference type="InterPro" id="IPR004433">
    <property type="entry name" value="MenaQ_synth_MenD"/>
</dbReference>
<keyword evidence="4 6" id="KW-0786">Thiamine pyrophosphate</keyword>
<reference evidence="11" key="1">
    <citation type="submission" date="2017-05" db="EMBL/GenBank/DDBJ databases">
        <authorList>
            <person name="Lin X.B."/>
            <person name="Stothard P."/>
            <person name="Tasseva G."/>
            <person name="Walter J."/>
        </authorList>
    </citation>
    <scope>NUCLEOTIDE SEQUENCE [LARGE SCALE GENOMIC DNA]</scope>
    <source>
        <strain evidence="11">114h</strain>
    </source>
</reference>
<keyword evidence="5 6" id="KW-0464">Manganese</keyword>
<evidence type="ECO:0000256" key="6">
    <source>
        <dbReference type="HAMAP-Rule" id="MF_01659"/>
    </source>
</evidence>
<evidence type="ECO:0000256" key="5">
    <source>
        <dbReference type="ARBA" id="ARBA00023211"/>
    </source>
</evidence>
<evidence type="ECO:0000256" key="2">
    <source>
        <dbReference type="ARBA" id="ARBA00022723"/>
    </source>
</evidence>
<comment type="caution">
    <text evidence="10">The sequence shown here is derived from an EMBL/GenBank/DDBJ whole genome shotgun (WGS) entry which is preliminary data.</text>
</comment>
<dbReference type="CDD" id="cd07037">
    <property type="entry name" value="TPP_PYR_MenD"/>
    <property type="match status" value="1"/>
</dbReference>
<sequence>MDNQQTLTKYLLAFIAGLKHGGVKQAVISSGSRSTPLSVLVARDPEIKHYIDIDERSASFFALGLAKQSQQPVALVCTSGSAAANYFPAVCEAEATNLPLIVLTTDRPAELQAVGAPQAMDQVKLYGSHVKAARELALPEAGPTMEAYSHWQGFTMVAQASQLPKGPVQVNIPLREPLLPDLTVTSSAPAPTKLIPNQRCADLSPLAILLGQNGLIIVGEERTPAEAEQLLSLAELLNWPIIGDPLTNLATGRGSANYLHQADLIFQGTVPLPAVILRFGRLPVTKSVAQWLGKHRLPTILVEAGQQFKDQLHTSNYLLDMTVSEFIASVEHLPLTPVLDDWLGKWQLRQRLAASLLEEEITGQGLNHSSAITALMATLKNTDLFVANSNAIRLLDRLAKASNRGVRVYGNRGVNGIDGLNSTAAGICARSDRPLTMLIGDLAFFHDLTGLAMIYRYQLPVNIVLLNNNGGGIFSFLPQHQLPAADFQLLFKTPQNLDFTAVASLYHLDYCQPTTLESFTTELTQTAPRLIEVEDQQSGPVKVWQHLLAQYQQQERELND</sequence>
<dbReference type="RefSeq" id="WP_094537279.1">
    <property type="nucleotide sequence ID" value="NZ_NGPL01000049.1"/>
</dbReference>
<dbReference type="Gene3D" id="3.40.50.1220">
    <property type="entry name" value="TPP-binding domain"/>
    <property type="match status" value="1"/>
</dbReference>
<dbReference type="EMBL" id="NGPL01000049">
    <property type="protein sequence ID" value="OYS68303.1"/>
    <property type="molecule type" value="Genomic_DNA"/>
</dbReference>
<dbReference type="EC" id="2.2.1.9" evidence="6"/>
<proteinExistence type="inferred from homology"/>
<dbReference type="Pfam" id="PF16582">
    <property type="entry name" value="TPP_enzyme_M_2"/>
    <property type="match status" value="1"/>
</dbReference>
<accession>A0A256SPN1</accession>
<evidence type="ECO:0000256" key="1">
    <source>
        <dbReference type="ARBA" id="ARBA00022679"/>
    </source>
</evidence>
<dbReference type="GO" id="GO:0030976">
    <property type="term" value="F:thiamine pyrophosphate binding"/>
    <property type="evidence" value="ECO:0007669"/>
    <property type="project" value="UniProtKB-UniRule"/>
</dbReference>
<name>A0A256SPN1_LIMRT</name>
<dbReference type="GO" id="GO:0030145">
    <property type="term" value="F:manganese ion binding"/>
    <property type="evidence" value="ECO:0007669"/>
    <property type="project" value="UniProtKB-UniRule"/>
</dbReference>
<dbReference type="SUPFAM" id="SSF52518">
    <property type="entry name" value="Thiamin diphosphate-binding fold (THDP-binding)"/>
    <property type="match status" value="2"/>
</dbReference>
<dbReference type="GO" id="GO:0000287">
    <property type="term" value="F:magnesium ion binding"/>
    <property type="evidence" value="ECO:0007669"/>
    <property type="project" value="UniProtKB-UniRule"/>
</dbReference>
<comment type="cofactor">
    <cofactor evidence="6">
        <name>Mg(2+)</name>
        <dbReference type="ChEBI" id="CHEBI:18420"/>
    </cofactor>
    <cofactor evidence="6">
        <name>Mn(2+)</name>
        <dbReference type="ChEBI" id="CHEBI:29035"/>
    </cofactor>
</comment>
<keyword evidence="1 6" id="KW-0808">Transferase</keyword>
<dbReference type="PANTHER" id="PTHR42916:SF1">
    <property type="entry name" value="PROTEIN PHYLLO, CHLOROPLASTIC"/>
    <property type="match status" value="1"/>
</dbReference>
<feature type="domain" description="Thiamine pyrophosphate enzyme N-terminal TPP-binding" evidence="8">
    <location>
        <begin position="13"/>
        <end position="124"/>
    </location>
</feature>
<organism evidence="10 11">
    <name type="scientific">Limosilactobacillus reuteri</name>
    <name type="common">Lactobacillus reuteri</name>
    <dbReference type="NCBI Taxonomy" id="1598"/>
    <lineage>
        <taxon>Bacteria</taxon>
        <taxon>Bacillati</taxon>
        <taxon>Bacillota</taxon>
        <taxon>Bacilli</taxon>
        <taxon>Lactobacillales</taxon>
        <taxon>Lactobacillaceae</taxon>
        <taxon>Limosilactobacillus</taxon>
    </lineage>
</organism>
<dbReference type="AlphaFoldDB" id="A0A256SPN1"/>
<evidence type="ECO:0000256" key="3">
    <source>
        <dbReference type="ARBA" id="ARBA00022842"/>
    </source>
</evidence>
<comment type="catalytic activity">
    <reaction evidence="6">
        <text>isochorismate + 2-oxoglutarate + H(+) = 5-enolpyruvoyl-6-hydroxy-2-succinyl-cyclohex-3-ene-1-carboxylate + CO2</text>
        <dbReference type="Rhea" id="RHEA:25593"/>
        <dbReference type="ChEBI" id="CHEBI:15378"/>
        <dbReference type="ChEBI" id="CHEBI:16526"/>
        <dbReference type="ChEBI" id="CHEBI:16810"/>
        <dbReference type="ChEBI" id="CHEBI:29780"/>
        <dbReference type="ChEBI" id="CHEBI:58818"/>
        <dbReference type="EC" id="2.2.1.9"/>
    </reaction>
</comment>